<protein>
    <recommendedName>
        <fullName evidence="9">1-(5-phosphoribosyl)-5-[(5-phosphoribosylamino)methylideneamino] imidazole-4-carboxamide isomerase</fullName>
        <ecNumber evidence="9">5.3.1.16</ecNumber>
    </recommendedName>
    <alternativeName>
        <fullName evidence="9">Phosphoribosylformimino-5-aminoimidazole carboxamide ribotide isomerase</fullName>
    </alternativeName>
</protein>
<evidence type="ECO:0000256" key="7">
    <source>
        <dbReference type="ARBA" id="ARBA00023102"/>
    </source>
</evidence>
<comment type="pathway">
    <text evidence="3 9">Amino-acid biosynthesis; L-histidine biosynthesis; L-histidine from 5-phospho-alpha-D-ribose 1-diphosphate: step 4/9.</text>
</comment>
<gene>
    <name evidence="9" type="primary">hisA</name>
    <name evidence="11" type="ORF">CLV78_106106</name>
</gene>
<dbReference type="GO" id="GO:0005737">
    <property type="term" value="C:cytoplasm"/>
    <property type="evidence" value="ECO:0007669"/>
    <property type="project" value="UniProtKB-SubCell"/>
</dbReference>
<keyword evidence="5 9" id="KW-0963">Cytoplasm</keyword>
<dbReference type="InterPro" id="IPR006062">
    <property type="entry name" value="His_biosynth"/>
</dbReference>
<dbReference type="InterPro" id="IPR013785">
    <property type="entry name" value="Aldolase_TIM"/>
</dbReference>
<dbReference type="OrthoDB" id="9807749at2"/>
<dbReference type="EMBL" id="PVTD01000006">
    <property type="protein sequence ID" value="PRY22566.1"/>
    <property type="molecule type" value="Genomic_DNA"/>
</dbReference>
<dbReference type="Gene3D" id="3.20.20.70">
    <property type="entry name" value="Aldolase class I"/>
    <property type="match status" value="1"/>
</dbReference>
<organism evidence="11 12">
    <name type="scientific">Aliiruegeria haliotis</name>
    <dbReference type="NCBI Taxonomy" id="1280846"/>
    <lineage>
        <taxon>Bacteria</taxon>
        <taxon>Pseudomonadati</taxon>
        <taxon>Pseudomonadota</taxon>
        <taxon>Alphaproteobacteria</taxon>
        <taxon>Rhodobacterales</taxon>
        <taxon>Roseobacteraceae</taxon>
        <taxon>Aliiruegeria</taxon>
    </lineage>
</organism>
<accession>A0A2T0RMY6</accession>
<dbReference type="InterPro" id="IPR044524">
    <property type="entry name" value="Isoase_HisA-like"/>
</dbReference>
<proteinExistence type="inferred from homology"/>
<evidence type="ECO:0000256" key="10">
    <source>
        <dbReference type="RuleBase" id="RU003657"/>
    </source>
</evidence>
<keyword evidence="8 9" id="KW-0413">Isomerase</keyword>
<comment type="similarity">
    <text evidence="4 9 10">Belongs to the HisA/HisF family.</text>
</comment>
<dbReference type="Proteomes" id="UP000239480">
    <property type="component" value="Unassembled WGS sequence"/>
</dbReference>
<evidence type="ECO:0000256" key="4">
    <source>
        <dbReference type="ARBA" id="ARBA00009667"/>
    </source>
</evidence>
<dbReference type="Pfam" id="PF00977">
    <property type="entry name" value="His_biosynth"/>
    <property type="match status" value="1"/>
</dbReference>
<dbReference type="SUPFAM" id="SSF51366">
    <property type="entry name" value="Ribulose-phoshate binding barrel"/>
    <property type="match status" value="1"/>
</dbReference>
<dbReference type="InterPro" id="IPR023016">
    <property type="entry name" value="HisA/PriA"/>
</dbReference>
<dbReference type="GO" id="GO:0000162">
    <property type="term" value="P:L-tryptophan biosynthetic process"/>
    <property type="evidence" value="ECO:0007669"/>
    <property type="project" value="TreeGrafter"/>
</dbReference>
<feature type="active site" description="Proton acceptor" evidence="9">
    <location>
        <position position="8"/>
    </location>
</feature>
<dbReference type="CDD" id="cd04732">
    <property type="entry name" value="HisA"/>
    <property type="match status" value="1"/>
</dbReference>
<dbReference type="RefSeq" id="WP_106205645.1">
    <property type="nucleotide sequence ID" value="NZ_PVTD01000006.1"/>
</dbReference>
<dbReference type="GO" id="GO:0003949">
    <property type="term" value="F:1-(5-phosphoribosyl)-5-[(5-phosphoribosylamino)methylideneamino]imidazole-4-carboxamide isomerase activity"/>
    <property type="evidence" value="ECO:0007669"/>
    <property type="project" value="UniProtKB-UniRule"/>
</dbReference>
<dbReference type="UniPathway" id="UPA00031">
    <property type="reaction ID" value="UER00009"/>
</dbReference>
<evidence type="ECO:0000313" key="11">
    <source>
        <dbReference type="EMBL" id="PRY22566.1"/>
    </source>
</evidence>
<evidence type="ECO:0000256" key="2">
    <source>
        <dbReference type="ARBA" id="ARBA00004496"/>
    </source>
</evidence>
<reference evidence="11 12" key="1">
    <citation type="submission" date="2018-03" db="EMBL/GenBank/DDBJ databases">
        <title>Genomic Encyclopedia of Archaeal and Bacterial Type Strains, Phase II (KMG-II): from individual species to whole genera.</title>
        <authorList>
            <person name="Goeker M."/>
        </authorList>
    </citation>
    <scope>NUCLEOTIDE SEQUENCE [LARGE SCALE GENOMIC DNA]</scope>
    <source>
        <strain evidence="11 12">DSM 29328</strain>
    </source>
</reference>
<keyword evidence="12" id="KW-1185">Reference proteome</keyword>
<evidence type="ECO:0000256" key="1">
    <source>
        <dbReference type="ARBA" id="ARBA00000901"/>
    </source>
</evidence>
<evidence type="ECO:0000256" key="6">
    <source>
        <dbReference type="ARBA" id="ARBA00022605"/>
    </source>
</evidence>
<name>A0A2T0RMY6_9RHOB</name>
<evidence type="ECO:0000256" key="5">
    <source>
        <dbReference type="ARBA" id="ARBA00022490"/>
    </source>
</evidence>
<evidence type="ECO:0000313" key="12">
    <source>
        <dbReference type="Proteomes" id="UP000239480"/>
    </source>
</evidence>
<dbReference type="HAMAP" id="MF_01014">
    <property type="entry name" value="HisA"/>
    <property type="match status" value="1"/>
</dbReference>
<evidence type="ECO:0000256" key="8">
    <source>
        <dbReference type="ARBA" id="ARBA00023235"/>
    </source>
</evidence>
<keyword evidence="7 9" id="KW-0368">Histidine biosynthesis</keyword>
<dbReference type="GO" id="GO:0000105">
    <property type="term" value="P:L-histidine biosynthetic process"/>
    <property type="evidence" value="ECO:0007669"/>
    <property type="project" value="UniProtKB-UniRule"/>
</dbReference>
<evidence type="ECO:0000256" key="9">
    <source>
        <dbReference type="HAMAP-Rule" id="MF_01014"/>
    </source>
</evidence>
<dbReference type="PANTHER" id="PTHR43090">
    <property type="entry name" value="1-(5-PHOSPHORIBOSYL)-5-[(5-PHOSPHORIBOSYLAMINO)METHYLIDENEAMINO] IMIDAZOLE-4-CARBOXAMIDE ISOMERASE"/>
    <property type="match status" value="1"/>
</dbReference>
<dbReference type="FunFam" id="3.20.20.70:FF:000009">
    <property type="entry name" value="1-(5-phosphoribosyl)-5-[(5-phosphoribosylamino)methylideneamino] imidazole-4-carboxamide isomerase"/>
    <property type="match status" value="1"/>
</dbReference>
<sequence>MILYPTIELLDGRCVSLFRGNIDEPQIWHVDPLERAISFAQAGAEWIHITDFDGVGGSDRNTELLREIIGQCGTSVQLGGGFRSLQSIADWIEAGAGRIVVGTLAVLAPDIVKEAAKLFPDQIVLAIDVYKGKVVSNGWRETSSFEPEDLLRVYESDPLAAIIVTDIDADLDEAEDSLALITRMAEIARAPVIASGLSRSIDDLARLKYVPHISGAIIGRALFNRSVALEDALALVAEPTGPTAKFQ</sequence>
<comment type="caution">
    <text evidence="11">The sequence shown here is derived from an EMBL/GenBank/DDBJ whole genome shotgun (WGS) entry which is preliminary data.</text>
</comment>
<feature type="active site" description="Proton donor" evidence="9">
    <location>
        <position position="128"/>
    </location>
</feature>
<dbReference type="InterPro" id="IPR011060">
    <property type="entry name" value="RibuloseP-bd_barrel"/>
</dbReference>
<dbReference type="EC" id="5.3.1.16" evidence="9"/>
<evidence type="ECO:0000256" key="3">
    <source>
        <dbReference type="ARBA" id="ARBA00005133"/>
    </source>
</evidence>
<dbReference type="PANTHER" id="PTHR43090:SF2">
    <property type="entry name" value="1-(5-PHOSPHORIBOSYL)-5-[(5-PHOSPHORIBOSYLAMINO)METHYLIDENEAMINO] IMIDAZOLE-4-CARBOXAMIDE ISOMERASE"/>
    <property type="match status" value="1"/>
</dbReference>
<comment type="catalytic activity">
    <reaction evidence="1 9">
        <text>1-(5-phospho-beta-D-ribosyl)-5-[(5-phospho-beta-D-ribosylamino)methylideneamino]imidazole-4-carboxamide = 5-[(5-phospho-1-deoxy-D-ribulos-1-ylimino)methylamino]-1-(5-phospho-beta-D-ribosyl)imidazole-4-carboxamide</text>
        <dbReference type="Rhea" id="RHEA:15469"/>
        <dbReference type="ChEBI" id="CHEBI:58435"/>
        <dbReference type="ChEBI" id="CHEBI:58525"/>
        <dbReference type="EC" id="5.3.1.16"/>
    </reaction>
</comment>
<keyword evidence="6 9" id="KW-0028">Amino-acid biosynthesis</keyword>
<dbReference type="AlphaFoldDB" id="A0A2T0RMY6"/>
<comment type="subcellular location">
    <subcellularLocation>
        <location evidence="2 9">Cytoplasm</location>
    </subcellularLocation>
</comment>